<evidence type="ECO:0000256" key="1">
    <source>
        <dbReference type="ARBA" id="ARBA00004236"/>
    </source>
</evidence>
<comment type="subcellular location">
    <subcellularLocation>
        <location evidence="1">Cell membrane</location>
    </subcellularLocation>
</comment>
<dbReference type="GO" id="GO:0005886">
    <property type="term" value="C:plasma membrane"/>
    <property type="evidence" value="ECO:0007669"/>
    <property type="project" value="UniProtKB-SubCell"/>
</dbReference>
<evidence type="ECO:0000256" key="5">
    <source>
        <dbReference type="ARBA" id="ARBA00023136"/>
    </source>
</evidence>
<dbReference type="InterPro" id="IPR007110">
    <property type="entry name" value="Ig-like_dom"/>
</dbReference>
<name>H3BZ66_TETNG</name>
<evidence type="ECO:0000256" key="8">
    <source>
        <dbReference type="SAM" id="Phobius"/>
    </source>
</evidence>
<evidence type="ECO:0000256" key="4">
    <source>
        <dbReference type="ARBA" id="ARBA00022859"/>
    </source>
</evidence>
<keyword evidence="5 8" id="KW-0472">Membrane</keyword>
<evidence type="ECO:0000313" key="10">
    <source>
        <dbReference type="Ensembl" id="ENSTNIP00000001282.1"/>
    </source>
</evidence>
<keyword evidence="4" id="KW-0391">Immunity</keyword>
<dbReference type="SUPFAM" id="SSF48726">
    <property type="entry name" value="Immunoglobulin"/>
    <property type="match status" value="2"/>
</dbReference>
<dbReference type="Gene3D" id="2.60.40.10">
    <property type="entry name" value="Immunoglobulins"/>
    <property type="match status" value="2"/>
</dbReference>
<dbReference type="GO" id="GO:0009617">
    <property type="term" value="P:response to bacterium"/>
    <property type="evidence" value="ECO:0007669"/>
    <property type="project" value="TreeGrafter"/>
</dbReference>
<evidence type="ECO:0000313" key="11">
    <source>
        <dbReference type="Proteomes" id="UP000007303"/>
    </source>
</evidence>
<dbReference type="Ensembl" id="ENSTNIT00000002043.1">
    <property type="protein sequence ID" value="ENSTNIP00000001282.1"/>
    <property type="gene ID" value="ENSTNIG00000000087.1"/>
</dbReference>
<dbReference type="InterPro" id="IPR052051">
    <property type="entry name" value="TCR_complex_component"/>
</dbReference>
<dbReference type="SMART" id="SM00408">
    <property type="entry name" value="IGc2"/>
    <property type="match status" value="1"/>
</dbReference>
<evidence type="ECO:0000256" key="2">
    <source>
        <dbReference type="ARBA" id="ARBA00022475"/>
    </source>
</evidence>
<sequence length="311" mass="35224">LQPSPLLMVKPGHNLTLECLFKNNPNPRISWYKQTLEEKPRLVCVNYRTTGTFYNEFKDHPRFKLHMNNKGANLTIMALELSDSATYYCTEQEFHKYDFIERFNVIVEGPELTLNQSASDNIQSGRSGTPNCSVHTGTCDGNHTVYWFRNSGPSELSLVFSHKGRNNQCEKETNTCFYSLSLKNLDISQTGTYYCAVAACGHIVFGNGSKVEFEDNGKLLIWVYLLSAGWILTIIVVVLLSISIFAMKKKNSQDLLDSQSRPAVAATANTECQSEKEEDHLHYAAVRVNKPNKTRRQRNIPNECVYSGVRC</sequence>
<feature type="domain" description="Ig-like" evidence="9">
    <location>
        <begin position="1"/>
        <end position="90"/>
    </location>
</feature>
<dbReference type="InterPro" id="IPR036179">
    <property type="entry name" value="Ig-like_dom_sf"/>
</dbReference>
<evidence type="ECO:0000256" key="6">
    <source>
        <dbReference type="ARBA" id="ARBA00023157"/>
    </source>
</evidence>
<evidence type="ECO:0000259" key="9">
    <source>
        <dbReference type="PROSITE" id="PS50835"/>
    </source>
</evidence>
<dbReference type="Proteomes" id="UP000007303">
    <property type="component" value="Unassembled WGS sequence"/>
</dbReference>
<dbReference type="HOGENOM" id="CLU_055459_0_1_1"/>
<keyword evidence="11" id="KW-1185">Reference proteome</keyword>
<dbReference type="InterPro" id="IPR013106">
    <property type="entry name" value="Ig_V-set"/>
</dbReference>
<dbReference type="SMART" id="SM00406">
    <property type="entry name" value="IGv"/>
    <property type="match status" value="2"/>
</dbReference>
<keyword evidence="8" id="KW-0812">Transmembrane</keyword>
<dbReference type="InterPro" id="IPR003599">
    <property type="entry name" value="Ig_sub"/>
</dbReference>
<dbReference type="Pfam" id="PF07686">
    <property type="entry name" value="V-set"/>
    <property type="match status" value="2"/>
</dbReference>
<keyword evidence="6" id="KW-1015">Disulfide bond</keyword>
<reference evidence="10" key="3">
    <citation type="submission" date="2025-09" db="UniProtKB">
        <authorList>
            <consortium name="Ensembl"/>
        </authorList>
    </citation>
    <scope>IDENTIFICATION</scope>
</reference>
<dbReference type="InterPro" id="IPR013783">
    <property type="entry name" value="Ig-like_fold"/>
</dbReference>
<dbReference type="InterPro" id="IPR003598">
    <property type="entry name" value="Ig_sub2"/>
</dbReference>
<dbReference type="SMART" id="SM00409">
    <property type="entry name" value="IG"/>
    <property type="match status" value="2"/>
</dbReference>
<organism evidence="10 11">
    <name type="scientific">Tetraodon nigroviridis</name>
    <name type="common">Spotted green pufferfish</name>
    <name type="synonym">Chelonodon nigroviridis</name>
    <dbReference type="NCBI Taxonomy" id="99883"/>
    <lineage>
        <taxon>Eukaryota</taxon>
        <taxon>Metazoa</taxon>
        <taxon>Chordata</taxon>
        <taxon>Craniata</taxon>
        <taxon>Vertebrata</taxon>
        <taxon>Euteleostomi</taxon>
        <taxon>Actinopterygii</taxon>
        <taxon>Neopterygii</taxon>
        <taxon>Teleostei</taxon>
        <taxon>Neoteleostei</taxon>
        <taxon>Acanthomorphata</taxon>
        <taxon>Eupercaria</taxon>
        <taxon>Tetraodontiformes</taxon>
        <taxon>Tetradontoidea</taxon>
        <taxon>Tetraodontidae</taxon>
        <taxon>Tetraodon</taxon>
    </lineage>
</organism>
<protein>
    <recommendedName>
        <fullName evidence="9">Ig-like domain-containing protein</fullName>
    </recommendedName>
</protein>
<dbReference type="PROSITE" id="PS50835">
    <property type="entry name" value="IG_LIKE"/>
    <property type="match status" value="2"/>
</dbReference>
<dbReference type="PANTHER" id="PTHR19433">
    <property type="entry name" value="T-CELL RECEPTOR ALPHA CHAIN V REGION-RELATED"/>
    <property type="match status" value="1"/>
</dbReference>
<feature type="domain" description="Ig-like" evidence="9">
    <location>
        <begin position="110"/>
        <end position="197"/>
    </location>
</feature>
<evidence type="ECO:0000256" key="7">
    <source>
        <dbReference type="ARBA" id="ARBA00023180"/>
    </source>
</evidence>
<keyword evidence="2" id="KW-1003">Cell membrane</keyword>
<dbReference type="GeneTree" id="ENSGT00940000162676"/>
<keyword evidence="3" id="KW-0732">Signal</keyword>
<proteinExistence type="predicted"/>
<reference evidence="11" key="1">
    <citation type="journal article" date="2004" name="Nature">
        <title>Genome duplication in the teleost fish Tetraodon nigroviridis reveals the early vertebrate proto-karyotype.</title>
        <authorList>
            <person name="Jaillon O."/>
            <person name="Aury J.-M."/>
            <person name="Brunet F."/>
            <person name="Petit J.-L."/>
            <person name="Stange-Thomann N."/>
            <person name="Mauceli E."/>
            <person name="Bouneau L."/>
            <person name="Fischer C."/>
            <person name="Ozouf-Costaz C."/>
            <person name="Bernot A."/>
            <person name="Nicaud S."/>
            <person name="Jaffe D."/>
            <person name="Fisher S."/>
            <person name="Lutfalla G."/>
            <person name="Dossat C."/>
            <person name="Segurens B."/>
            <person name="Dasilva C."/>
            <person name="Salanoubat M."/>
            <person name="Levy M."/>
            <person name="Boudet N."/>
            <person name="Castellano S."/>
            <person name="Anthouard V."/>
            <person name="Jubin C."/>
            <person name="Castelli V."/>
            <person name="Katinka M."/>
            <person name="Vacherie B."/>
            <person name="Biemont C."/>
            <person name="Skalli Z."/>
            <person name="Cattolico L."/>
            <person name="Poulain J."/>
            <person name="De Berardinis V."/>
            <person name="Cruaud C."/>
            <person name="Duprat S."/>
            <person name="Brottier P."/>
            <person name="Coutanceau J.-P."/>
            <person name="Gouzy J."/>
            <person name="Parra G."/>
            <person name="Lardier G."/>
            <person name="Chapple C."/>
            <person name="McKernan K.J."/>
            <person name="McEwan P."/>
            <person name="Bosak S."/>
            <person name="Kellis M."/>
            <person name="Volff J.-N."/>
            <person name="Guigo R."/>
            <person name="Zody M.C."/>
            <person name="Mesirov J."/>
            <person name="Lindblad-Toh K."/>
            <person name="Birren B."/>
            <person name="Nusbaum C."/>
            <person name="Kahn D."/>
            <person name="Robinson-Rechavi M."/>
            <person name="Laudet V."/>
            <person name="Schachter V."/>
            <person name="Quetier F."/>
            <person name="Saurin W."/>
            <person name="Scarpelli C."/>
            <person name="Wincker P."/>
            <person name="Lander E.S."/>
            <person name="Weissenbach J."/>
            <person name="Roest Crollius H."/>
        </authorList>
    </citation>
    <scope>NUCLEOTIDE SEQUENCE [LARGE SCALE GENOMIC DNA]</scope>
</reference>
<dbReference type="CDD" id="cd00099">
    <property type="entry name" value="IgV"/>
    <property type="match status" value="1"/>
</dbReference>
<keyword evidence="8" id="KW-1133">Transmembrane helix</keyword>
<reference evidence="10" key="2">
    <citation type="submission" date="2025-08" db="UniProtKB">
        <authorList>
            <consortium name="Ensembl"/>
        </authorList>
    </citation>
    <scope>IDENTIFICATION</scope>
</reference>
<accession>H3BZ66</accession>
<dbReference type="GO" id="GO:0002376">
    <property type="term" value="P:immune system process"/>
    <property type="evidence" value="ECO:0007669"/>
    <property type="project" value="UniProtKB-KW"/>
</dbReference>
<feature type="transmembrane region" description="Helical" evidence="8">
    <location>
        <begin position="219"/>
        <end position="246"/>
    </location>
</feature>
<keyword evidence="7" id="KW-0325">Glycoprotein</keyword>
<evidence type="ECO:0000256" key="3">
    <source>
        <dbReference type="ARBA" id="ARBA00022729"/>
    </source>
</evidence>
<dbReference type="AlphaFoldDB" id="H3BZ66"/>